<dbReference type="AlphaFoldDB" id="A0A8H7AIR8"/>
<protein>
    <submittedName>
        <fullName evidence="1">Uncharacterized protein</fullName>
    </submittedName>
</protein>
<evidence type="ECO:0000313" key="2">
    <source>
        <dbReference type="Proteomes" id="UP000606974"/>
    </source>
</evidence>
<accession>A0A8H7AIR8</accession>
<keyword evidence="2" id="KW-1185">Reference proteome</keyword>
<reference evidence="1" key="1">
    <citation type="submission" date="2020-02" db="EMBL/GenBank/DDBJ databases">
        <authorList>
            <person name="Palmer J.M."/>
        </authorList>
    </citation>
    <scope>NUCLEOTIDE SEQUENCE</scope>
    <source>
        <strain evidence="1">EPUS1.4</strain>
        <tissue evidence="1">Thallus</tissue>
    </source>
</reference>
<organism evidence="1 2">
    <name type="scientific">Endocarpon pusillum</name>
    <dbReference type="NCBI Taxonomy" id="364733"/>
    <lineage>
        <taxon>Eukaryota</taxon>
        <taxon>Fungi</taxon>
        <taxon>Dikarya</taxon>
        <taxon>Ascomycota</taxon>
        <taxon>Pezizomycotina</taxon>
        <taxon>Eurotiomycetes</taxon>
        <taxon>Chaetothyriomycetidae</taxon>
        <taxon>Verrucariales</taxon>
        <taxon>Verrucariaceae</taxon>
        <taxon>Endocarpon</taxon>
    </lineage>
</organism>
<comment type="caution">
    <text evidence="1">The sequence shown here is derived from an EMBL/GenBank/DDBJ whole genome shotgun (WGS) entry which is preliminary data.</text>
</comment>
<evidence type="ECO:0000313" key="1">
    <source>
        <dbReference type="EMBL" id="KAF7508682.1"/>
    </source>
</evidence>
<proteinExistence type="predicted"/>
<sequence>MQRRASKPDIAFEDEIGSASERSMTVELFTAFELSTEMHLTFVLRFQESRVQYF</sequence>
<dbReference type="Proteomes" id="UP000606974">
    <property type="component" value="Unassembled WGS sequence"/>
</dbReference>
<gene>
    <name evidence="1" type="ORF">GJ744_009074</name>
</gene>
<dbReference type="EMBL" id="JAACFV010000051">
    <property type="protein sequence ID" value="KAF7508682.1"/>
    <property type="molecule type" value="Genomic_DNA"/>
</dbReference>
<name>A0A8H7AIR8_9EURO</name>